<accession>A0ABY6LBS0</accession>
<organism evidence="3 4">
    <name type="scientific">Cordylochernes scorpioides</name>
    <dbReference type="NCBI Taxonomy" id="51811"/>
    <lineage>
        <taxon>Eukaryota</taxon>
        <taxon>Metazoa</taxon>
        <taxon>Ecdysozoa</taxon>
        <taxon>Arthropoda</taxon>
        <taxon>Chelicerata</taxon>
        <taxon>Arachnida</taxon>
        <taxon>Pseudoscorpiones</taxon>
        <taxon>Cheliferoidea</taxon>
        <taxon>Chernetidae</taxon>
        <taxon>Cordylochernes</taxon>
    </lineage>
</organism>
<keyword evidence="1" id="KW-0175">Coiled coil</keyword>
<reference evidence="3 4" key="1">
    <citation type="submission" date="2022-01" db="EMBL/GenBank/DDBJ databases">
        <title>A chromosomal length assembly of Cordylochernes scorpioides.</title>
        <authorList>
            <person name="Zeh D."/>
            <person name="Zeh J."/>
        </authorList>
    </citation>
    <scope>NUCLEOTIDE SEQUENCE [LARGE SCALE GENOMIC DNA]</scope>
    <source>
        <strain evidence="3">IN4F17</strain>
        <tissue evidence="3">Whole Body</tissue>
    </source>
</reference>
<dbReference type="Proteomes" id="UP001235939">
    <property type="component" value="Chromosome 16"/>
</dbReference>
<proteinExistence type="predicted"/>
<feature type="domain" description="CCHC-type" evidence="2">
    <location>
        <begin position="356"/>
        <end position="372"/>
    </location>
</feature>
<protein>
    <recommendedName>
        <fullName evidence="2">CCHC-type domain-containing protein</fullName>
    </recommendedName>
</protein>
<dbReference type="EMBL" id="CP092878">
    <property type="protein sequence ID" value="UYV78618.1"/>
    <property type="molecule type" value="Genomic_DNA"/>
</dbReference>
<feature type="domain" description="CCHC-type" evidence="2">
    <location>
        <begin position="375"/>
        <end position="390"/>
    </location>
</feature>
<feature type="domain" description="CCHC-type" evidence="2">
    <location>
        <begin position="323"/>
        <end position="339"/>
    </location>
</feature>
<dbReference type="InterPro" id="IPR001878">
    <property type="entry name" value="Znf_CCHC"/>
</dbReference>
<gene>
    <name evidence="3" type="ORF">LAZ67_16002181</name>
</gene>
<name>A0ABY6LBS0_9ARAC</name>
<evidence type="ECO:0000313" key="3">
    <source>
        <dbReference type="EMBL" id="UYV78618.1"/>
    </source>
</evidence>
<evidence type="ECO:0000313" key="4">
    <source>
        <dbReference type="Proteomes" id="UP001235939"/>
    </source>
</evidence>
<feature type="coiled-coil region" evidence="1">
    <location>
        <begin position="227"/>
        <end position="275"/>
    </location>
</feature>
<dbReference type="Gene3D" id="4.10.60.10">
    <property type="entry name" value="Zinc finger, CCHC-type"/>
    <property type="match status" value="1"/>
</dbReference>
<feature type="coiled-coil region" evidence="1">
    <location>
        <begin position="72"/>
        <end position="202"/>
    </location>
</feature>
<evidence type="ECO:0000256" key="1">
    <source>
        <dbReference type="SAM" id="Coils"/>
    </source>
</evidence>
<evidence type="ECO:0000259" key="2">
    <source>
        <dbReference type="SMART" id="SM00343"/>
    </source>
</evidence>
<sequence length="432" mass="50762">MEKLKREKAPLRSIITRTSSEIKSGLDLEEVDTILIWAKFERLTIFNDRLTLIDDRIKEILLAESRSTEAHIAKLTEERDLERQKVVQVKTRAEKAESDISNIEQEYINLKRETNKLEGQVKTLIEENSKTKESLLQQIEQDKRKIEDLQFRLEEEALIRMEISDSRMAQLQEETFQEDEQIAQLESQLEHYRKESTTLLERLRSSQCDYNIIQDDLDKETKSIDVEKLKEIKLEELENQLKSIEMEKINVDSRVADLQEENLKKDEQISELGSQLAQQYKENNPPKIHTVSHNSSAEQNKGKNEPVTAMANQVLFVGRTNLPCLFCEKDNHLSQNCFKAKMLESGRLKKVQDAEVCFKCLRKNHLKRNCRSFVRCRRCQGPHFEIMCREASHRQKNLNWRSDNRSHNGSAEVISEKEKKILMQEKFREKIC</sequence>
<keyword evidence="4" id="KW-1185">Reference proteome</keyword>
<dbReference type="SMART" id="SM00343">
    <property type="entry name" value="ZnF_C2HC"/>
    <property type="match status" value="3"/>
</dbReference>